<dbReference type="Pfam" id="PF10282">
    <property type="entry name" value="Lactonase"/>
    <property type="match status" value="1"/>
</dbReference>
<gene>
    <name evidence="5" type="ORF">PGLA1383_LOCUS47800</name>
</gene>
<keyword evidence="2" id="KW-0547">Nucleotide-binding</keyword>
<comment type="similarity">
    <text evidence="1">Belongs to the cycloisomerase 2 family.</text>
</comment>
<dbReference type="SUPFAM" id="SSF51004">
    <property type="entry name" value="C-terminal (heme d1) domain of cytochrome cd1-nitrite reductase"/>
    <property type="match status" value="1"/>
</dbReference>
<evidence type="ECO:0000256" key="1">
    <source>
        <dbReference type="ARBA" id="ARBA00005564"/>
    </source>
</evidence>
<dbReference type="GO" id="GO:0016301">
    <property type="term" value="F:kinase activity"/>
    <property type="evidence" value="ECO:0007669"/>
    <property type="project" value="InterPro"/>
</dbReference>
<name>A0A813H2B4_POLGL</name>
<dbReference type="Gene3D" id="2.130.10.10">
    <property type="entry name" value="YVTN repeat-like/Quinoprotein amine dehydrogenase"/>
    <property type="match status" value="1"/>
</dbReference>
<keyword evidence="6" id="KW-1185">Reference proteome</keyword>
<evidence type="ECO:0000259" key="4">
    <source>
        <dbReference type="Pfam" id="PF06414"/>
    </source>
</evidence>
<dbReference type="InterPro" id="IPR011048">
    <property type="entry name" value="Haem_d1_sf"/>
</dbReference>
<protein>
    <recommendedName>
        <fullName evidence="4">Zeta toxin domain-containing protein</fullName>
    </recommendedName>
</protein>
<dbReference type="Proteomes" id="UP000654075">
    <property type="component" value="Unassembled WGS sequence"/>
</dbReference>
<dbReference type="Pfam" id="PF06414">
    <property type="entry name" value="Zeta_toxin"/>
    <property type="match status" value="1"/>
</dbReference>
<evidence type="ECO:0000256" key="2">
    <source>
        <dbReference type="ARBA" id="ARBA00022741"/>
    </source>
</evidence>
<dbReference type="Gene3D" id="3.40.50.300">
    <property type="entry name" value="P-loop containing nucleotide triphosphate hydrolases"/>
    <property type="match status" value="1"/>
</dbReference>
<dbReference type="GO" id="GO:0017057">
    <property type="term" value="F:6-phosphogluconolactonase activity"/>
    <property type="evidence" value="ECO:0007669"/>
    <property type="project" value="TreeGrafter"/>
</dbReference>
<evidence type="ECO:0000313" key="6">
    <source>
        <dbReference type="Proteomes" id="UP000654075"/>
    </source>
</evidence>
<organism evidence="5 6">
    <name type="scientific">Polarella glacialis</name>
    <name type="common">Dinoflagellate</name>
    <dbReference type="NCBI Taxonomy" id="89957"/>
    <lineage>
        <taxon>Eukaryota</taxon>
        <taxon>Sar</taxon>
        <taxon>Alveolata</taxon>
        <taxon>Dinophyceae</taxon>
        <taxon>Suessiales</taxon>
        <taxon>Suessiaceae</taxon>
        <taxon>Polarella</taxon>
    </lineage>
</organism>
<dbReference type="GO" id="GO:0005524">
    <property type="term" value="F:ATP binding"/>
    <property type="evidence" value="ECO:0007669"/>
    <property type="project" value="UniProtKB-KW"/>
</dbReference>
<feature type="non-terminal residue" evidence="5">
    <location>
        <position position="645"/>
    </location>
</feature>
<dbReference type="OrthoDB" id="431390at2759"/>
<dbReference type="InterPro" id="IPR019405">
    <property type="entry name" value="Lactonase_7-beta_prop"/>
</dbReference>
<dbReference type="InterPro" id="IPR050282">
    <property type="entry name" value="Cycloisomerase_2"/>
</dbReference>
<dbReference type="PANTHER" id="PTHR30344:SF1">
    <property type="entry name" value="6-PHOSPHOGLUCONOLACTONASE"/>
    <property type="match status" value="1"/>
</dbReference>
<evidence type="ECO:0000256" key="3">
    <source>
        <dbReference type="ARBA" id="ARBA00022840"/>
    </source>
</evidence>
<feature type="domain" description="Zeta toxin" evidence="4">
    <location>
        <begin position="530"/>
        <end position="597"/>
    </location>
</feature>
<dbReference type="AlphaFoldDB" id="A0A813H2B4"/>
<keyword evidence="3" id="KW-0067">ATP-binding</keyword>
<reference evidence="5" key="1">
    <citation type="submission" date="2021-02" db="EMBL/GenBank/DDBJ databases">
        <authorList>
            <person name="Dougan E. K."/>
            <person name="Rhodes N."/>
            <person name="Thang M."/>
            <person name="Chan C."/>
        </authorList>
    </citation>
    <scope>NUCLEOTIDE SEQUENCE</scope>
</reference>
<dbReference type="PANTHER" id="PTHR30344">
    <property type="entry name" value="6-PHOSPHOGLUCONOLACTONASE-RELATED"/>
    <property type="match status" value="1"/>
</dbReference>
<sequence>MEVRSHHLDFDLAGSMLRRPVAFARRPAAARHVMQRPAKGQSTAHLMHSQYVLASSFTEKLAFVGSPSCPHSDGITVLRRVPPQSGDSFGKLVVHSRVSAGPNPTYMCANDARTRVYIVFECHVGNEEGQGNLVAAYEFDGTTGELTFMNSAETGGGAACHVDLSPDEQFVAVANYNGGSVALFRVNGDGSVGERTAFCQHGGAALANAERQEAPHAHMALFDRLGNHLLVPDLGLDKVITYRLDKAAGTLTEGSALELPRGSGPRHLAIHPSGWVYVLNELLSTVVACRLEADGTLTQLAAPLSTLDASYEAGVDGESFCAAIRVSPDGRFVYASNRGHDSISVFNVGSEGTLTLSSSHFISADQSPQAAARKSVWPPRDCPRDFALCGQRGQWAIVGNQDSDSIVVFERDAESTGSLPSSWTVDECTFFVFEASLGMNACTLRGPGEAAGWSLSFSSSDGKVQLRAEPGFNQPSLERVGHIAGKSLSVPLDQAALGGIDVLHEAMKPLTEEEFELAAHAARASGPHEAPRREKPKALFVIAPSGGGKTTVLRTHAARFDMKPAEAVLIDSAVFRDFHAQYKALVDNGLSNQGIWFRAWPAAKDVLVKAKKRILATASEANKDLLISDTGSDAQKLADAIVKLK</sequence>
<dbReference type="InterPro" id="IPR015943">
    <property type="entry name" value="WD40/YVTN_repeat-like_dom_sf"/>
</dbReference>
<evidence type="ECO:0000313" key="5">
    <source>
        <dbReference type="EMBL" id="CAE8631798.1"/>
    </source>
</evidence>
<dbReference type="InterPro" id="IPR010488">
    <property type="entry name" value="Zeta_toxin_domain"/>
</dbReference>
<dbReference type="EMBL" id="CAJNNV010030209">
    <property type="protein sequence ID" value="CAE8631798.1"/>
    <property type="molecule type" value="Genomic_DNA"/>
</dbReference>
<dbReference type="InterPro" id="IPR027417">
    <property type="entry name" value="P-loop_NTPase"/>
</dbReference>
<accession>A0A813H2B4</accession>
<comment type="caution">
    <text evidence="5">The sequence shown here is derived from an EMBL/GenBank/DDBJ whole genome shotgun (WGS) entry which is preliminary data.</text>
</comment>
<proteinExistence type="inferred from homology"/>
<dbReference type="GO" id="GO:0005829">
    <property type="term" value="C:cytosol"/>
    <property type="evidence" value="ECO:0007669"/>
    <property type="project" value="TreeGrafter"/>
</dbReference>